<evidence type="ECO:0008006" key="3">
    <source>
        <dbReference type="Google" id="ProtNLM"/>
    </source>
</evidence>
<organism evidence="1 2">
    <name type="scientific">Mucuna pruriens</name>
    <name type="common">Velvet bean</name>
    <name type="synonym">Dolichos pruriens</name>
    <dbReference type="NCBI Taxonomy" id="157652"/>
    <lineage>
        <taxon>Eukaryota</taxon>
        <taxon>Viridiplantae</taxon>
        <taxon>Streptophyta</taxon>
        <taxon>Embryophyta</taxon>
        <taxon>Tracheophyta</taxon>
        <taxon>Spermatophyta</taxon>
        <taxon>Magnoliopsida</taxon>
        <taxon>eudicotyledons</taxon>
        <taxon>Gunneridae</taxon>
        <taxon>Pentapetalae</taxon>
        <taxon>rosids</taxon>
        <taxon>fabids</taxon>
        <taxon>Fabales</taxon>
        <taxon>Fabaceae</taxon>
        <taxon>Papilionoideae</taxon>
        <taxon>50 kb inversion clade</taxon>
        <taxon>NPAAA clade</taxon>
        <taxon>indigoferoid/millettioid clade</taxon>
        <taxon>Phaseoleae</taxon>
        <taxon>Mucuna</taxon>
    </lineage>
</organism>
<comment type="caution">
    <text evidence="1">The sequence shown here is derived from an EMBL/GenBank/DDBJ whole genome shotgun (WGS) entry which is preliminary data.</text>
</comment>
<dbReference type="InterPro" id="IPR012337">
    <property type="entry name" value="RNaseH-like_sf"/>
</dbReference>
<accession>A0A371GMQ7</accession>
<gene>
    <name evidence="1" type="ORF">CR513_26107</name>
</gene>
<dbReference type="AlphaFoldDB" id="A0A371GMQ7"/>
<reference evidence="1" key="1">
    <citation type="submission" date="2018-05" db="EMBL/GenBank/DDBJ databases">
        <title>Draft genome of Mucuna pruriens seed.</title>
        <authorList>
            <person name="Nnadi N.E."/>
            <person name="Vos R."/>
            <person name="Hasami M.H."/>
            <person name="Devisetty U.K."/>
            <person name="Aguiy J.C."/>
        </authorList>
    </citation>
    <scope>NUCLEOTIDE SEQUENCE [LARGE SCALE GENOMIC DNA]</scope>
    <source>
        <strain evidence="1">JCA_2017</strain>
    </source>
</reference>
<dbReference type="EMBL" id="QJKJ01005017">
    <property type="protein sequence ID" value="RDX91859.1"/>
    <property type="molecule type" value="Genomic_DNA"/>
</dbReference>
<dbReference type="SUPFAM" id="SSF53098">
    <property type="entry name" value="Ribonuclease H-like"/>
    <property type="match status" value="1"/>
</dbReference>
<evidence type="ECO:0000313" key="2">
    <source>
        <dbReference type="Proteomes" id="UP000257109"/>
    </source>
</evidence>
<dbReference type="GO" id="GO:0003676">
    <property type="term" value="F:nucleic acid binding"/>
    <property type="evidence" value="ECO:0007669"/>
    <property type="project" value="InterPro"/>
</dbReference>
<keyword evidence="2" id="KW-1185">Reference proteome</keyword>
<dbReference type="Gene3D" id="3.30.420.10">
    <property type="entry name" value="Ribonuclease H-like superfamily/Ribonuclease H"/>
    <property type="match status" value="1"/>
</dbReference>
<feature type="non-terminal residue" evidence="1">
    <location>
        <position position="1"/>
    </location>
</feature>
<dbReference type="PANTHER" id="PTHR35046">
    <property type="entry name" value="ZINC KNUCKLE (CCHC-TYPE) FAMILY PROTEIN"/>
    <property type="match status" value="1"/>
</dbReference>
<dbReference type="InterPro" id="IPR036397">
    <property type="entry name" value="RNaseH_sf"/>
</dbReference>
<name>A0A371GMQ7_MUCPR</name>
<evidence type="ECO:0000313" key="1">
    <source>
        <dbReference type="EMBL" id="RDX91859.1"/>
    </source>
</evidence>
<protein>
    <recommendedName>
        <fullName evidence="3">Integrase catalytic domain-containing protein</fullName>
    </recommendedName>
</protein>
<sequence length="111" mass="12788">MSIVCDKCLVCKHAKSEVQPHGHYTPLPVSTMPWINISMDFILGYTVCLRPLCVDKDSRFLSHFSRTLWSKLGIKLLFSLTYHFEIDGQTKVMNMTLAQLFRCFMGKNLLT</sequence>
<dbReference type="OrthoDB" id="1935586at2759"/>
<dbReference type="PANTHER" id="PTHR35046:SF9">
    <property type="entry name" value="RNA-DIRECTED DNA POLYMERASE"/>
    <property type="match status" value="1"/>
</dbReference>
<proteinExistence type="predicted"/>
<dbReference type="Proteomes" id="UP000257109">
    <property type="component" value="Unassembled WGS sequence"/>
</dbReference>